<reference evidence="1" key="1">
    <citation type="submission" date="2014-11" db="EMBL/GenBank/DDBJ databases">
        <authorList>
            <person name="Amaro Gonzalez C."/>
        </authorList>
    </citation>
    <scope>NUCLEOTIDE SEQUENCE</scope>
</reference>
<evidence type="ECO:0000313" key="1">
    <source>
        <dbReference type="EMBL" id="JAH90536.1"/>
    </source>
</evidence>
<sequence>MLCRFERSIENHNINSQCQTFMGEDFRKSHSSKSKLANVRFVPRS</sequence>
<protein>
    <submittedName>
        <fullName evidence="1">Uncharacterized protein</fullName>
    </submittedName>
</protein>
<accession>A0A0E9WJR9</accession>
<organism evidence="1">
    <name type="scientific">Anguilla anguilla</name>
    <name type="common">European freshwater eel</name>
    <name type="synonym">Muraena anguilla</name>
    <dbReference type="NCBI Taxonomy" id="7936"/>
    <lineage>
        <taxon>Eukaryota</taxon>
        <taxon>Metazoa</taxon>
        <taxon>Chordata</taxon>
        <taxon>Craniata</taxon>
        <taxon>Vertebrata</taxon>
        <taxon>Euteleostomi</taxon>
        <taxon>Actinopterygii</taxon>
        <taxon>Neopterygii</taxon>
        <taxon>Teleostei</taxon>
        <taxon>Anguilliformes</taxon>
        <taxon>Anguillidae</taxon>
        <taxon>Anguilla</taxon>
    </lineage>
</organism>
<proteinExistence type="predicted"/>
<reference evidence="1" key="2">
    <citation type="journal article" date="2015" name="Fish Shellfish Immunol.">
        <title>Early steps in the European eel (Anguilla anguilla)-Vibrio vulnificus interaction in the gills: Role of the RtxA13 toxin.</title>
        <authorList>
            <person name="Callol A."/>
            <person name="Pajuelo D."/>
            <person name="Ebbesson L."/>
            <person name="Teles M."/>
            <person name="MacKenzie S."/>
            <person name="Amaro C."/>
        </authorList>
    </citation>
    <scope>NUCLEOTIDE SEQUENCE</scope>
</reference>
<dbReference type="AlphaFoldDB" id="A0A0E9WJR9"/>
<name>A0A0E9WJR9_ANGAN</name>
<dbReference type="EMBL" id="GBXM01018041">
    <property type="protein sequence ID" value="JAH90536.1"/>
    <property type="molecule type" value="Transcribed_RNA"/>
</dbReference>